<reference evidence="1" key="1">
    <citation type="submission" date="2018-11" db="EMBL/GenBank/DDBJ databases">
        <authorList>
            <consortium name="Genoscope - CEA"/>
            <person name="William W."/>
        </authorList>
    </citation>
    <scope>NUCLEOTIDE SEQUENCE</scope>
</reference>
<name>A0A3P6GCD1_BRAOL</name>
<proteinExistence type="predicted"/>
<accession>A0A3P6GCD1</accession>
<organism evidence="1">
    <name type="scientific">Brassica oleracea</name>
    <name type="common">Wild cabbage</name>
    <dbReference type="NCBI Taxonomy" id="3712"/>
    <lineage>
        <taxon>Eukaryota</taxon>
        <taxon>Viridiplantae</taxon>
        <taxon>Streptophyta</taxon>
        <taxon>Embryophyta</taxon>
        <taxon>Tracheophyta</taxon>
        <taxon>Spermatophyta</taxon>
        <taxon>Magnoliopsida</taxon>
        <taxon>eudicotyledons</taxon>
        <taxon>Gunneridae</taxon>
        <taxon>Pentapetalae</taxon>
        <taxon>rosids</taxon>
        <taxon>malvids</taxon>
        <taxon>Brassicales</taxon>
        <taxon>Brassicaceae</taxon>
        <taxon>Brassiceae</taxon>
        <taxon>Brassica</taxon>
    </lineage>
</organism>
<evidence type="ECO:0000313" key="1">
    <source>
        <dbReference type="EMBL" id="VDD51769.1"/>
    </source>
</evidence>
<dbReference type="EMBL" id="LR031878">
    <property type="protein sequence ID" value="VDD51769.1"/>
    <property type="molecule type" value="Genomic_DNA"/>
</dbReference>
<dbReference type="AlphaFoldDB" id="A0A3P6GCD1"/>
<sequence>MGESRTARCSHEREDVTRCKSHELTVFVCVLVTCFRVCLSSHKMCLLVPQDASPYVSACVTICMC</sequence>
<protein>
    <submittedName>
        <fullName evidence="1">Uncharacterized protein</fullName>
    </submittedName>
</protein>
<gene>
    <name evidence="1" type="ORF">BOLC1T04158H</name>
</gene>